<evidence type="ECO:0000313" key="3">
    <source>
        <dbReference type="Proteomes" id="UP001189429"/>
    </source>
</evidence>
<feature type="non-terminal residue" evidence="2">
    <location>
        <position position="1"/>
    </location>
</feature>
<feature type="region of interest" description="Disordered" evidence="1">
    <location>
        <begin position="1"/>
        <end position="28"/>
    </location>
</feature>
<gene>
    <name evidence="2" type="ORF">PCOR1329_LOCUS18093</name>
</gene>
<dbReference type="Proteomes" id="UP001189429">
    <property type="component" value="Unassembled WGS sequence"/>
</dbReference>
<evidence type="ECO:0000256" key="1">
    <source>
        <dbReference type="SAM" id="MobiDB-lite"/>
    </source>
</evidence>
<organism evidence="2 3">
    <name type="scientific">Prorocentrum cordatum</name>
    <dbReference type="NCBI Taxonomy" id="2364126"/>
    <lineage>
        <taxon>Eukaryota</taxon>
        <taxon>Sar</taxon>
        <taxon>Alveolata</taxon>
        <taxon>Dinophyceae</taxon>
        <taxon>Prorocentrales</taxon>
        <taxon>Prorocentraceae</taxon>
        <taxon>Prorocentrum</taxon>
    </lineage>
</organism>
<feature type="non-terminal residue" evidence="2">
    <location>
        <position position="127"/>
    </location>
</feature>
<accession>A0ABN9RAP9</accession>
<comment type="caution">
    <text evidence="2">The sequence shown here is derived from an EMBL/GenBank/DDBJ whole genome shotgun (WGS) entry which is preliminary data.</text>
</comment>
<sequence length="127" mass="13644">VIRTPAPGVPAAVESPAPARETPGAPAADPRELLVSQFRLVPVTADTFAKFKPRANVSEKEVASPALGVHEVMNLSSVWPRLGYCRRGQSLIPQIPDSVCDWRACVEVDGTAYNVDRLLLGRQAAVE</sequence>
<dbReference type="EMBL" id="CAUYUJ010005669">
    <property type="protein sequence ID" value="CAK0814510.1"/>
    <property type="molecule type" value="Genomic_DNA"/>
</dbReference>
<name>A0ABN9RAP9_9DINO</name>
<evidence type="ECO:0000313" key="2">
    <source>
        <dbReference type="EMBL" id="CAK0814510.1"/>
    </source>
</evidence>
<keyword evidence="3" id="KW-1185">Reference proteome</keyword>
<reference evidence="2" key="1">
    <citation type="submission" date="2023-10" db="EMBL/GenBank/DDBJ databases">
        <authorList>
            <person name="Chen Y."/>
            <person name="Shah S."/>
            <person name="Dougan E. K."/>
            <person name="Thang M."/>
            <person name="Chan C."/>
        </authorList>
    </citation>
    <scope>NUCLEOTIDE SEQUENCE [LARGE SCALE GENOMIC DNA]</scope>
</reference>
<protein>
    <submittedName>
        <fullName evidence="2">Uncharacterized protein</fullName>
    </submittedName>
</protein>
<proteinExistence type="predicted"/>